<feature type="domain" description="Zinc-ribbon 15" evidence="1">
    <location>
        <begin position="78"/>
        <end position="124"/>
    </location>
</feature>
<dbReference type="CDD" id="cd07177">
    <property type="entry name" value="terB_like"/>
    <property type="match status" value="1"/>
</dbReference>
<evidence type="ECO:0000259" key="1">
    <source>
        <dbReference type="Pfam" id="PF17032"/>
    </source>
</evidence>
<keyword evidence="3" id="KW-1185">Reference proteome</keyword>
<comment type="caution">
    <text evidence="2">The sequence shown here is derived from an EMBL/GenBank/DDBJ whole genome shotgun (WGS) entry which is preliminary data.</text>
</comment>
<sequence length="269" mass="31090">MTCFNDAIWFENTVRKHEESIFGIVVIGTIDISTVDQSIRDCRRECQRAGIDDNGPRKNMIFISTMQLTRTLDRGEFYCPTCESIQGYRQRSKRTFLTLYFIPVIPISAPEPFIQCDNCKSPWDLSVLHIDQRTHEQVRENQFRNEAIRSCVLMTLEDEEISEAEIQSLLRISRVILENPISREELGRLSSVAMHSGIETQNYVMTVSKRWNMQQRFLALQAMFLAASSCEEEVSDAKIRQLGRLKDLLELTETEFETVIEDSLMFAGV</sequence>
<evidence type="ECO:0000313" key="3">
    <source>
        <dbReference type="Proteomes" id="UP000011529"/>
    </source>
</evidence>
<evidence type="ECO:0000313" key="2">
    <source>
        <dbReference type="EMBL" id="EMB13920.1"/>
    </source>
</evidence>
<accession>M2AB90</accession>
<reference evidence="2" key="1">
    <citation type="submission" date="2012-11" db="EMBL/GenBank/DDBJ databases">
        <title>Permanent draft genomes of Rhodopirellula europaea strain SH398 and 6C.</title>
        <authorList>
            <person name="Richter M."/>
            <person name="Richter-Heitmann T."/>
            <person name="Frank C."/>
            <person name="Harder J."/>
            <person name="Glockner F.O."/>
        </authorList>
    </citation>
    <scope>NUCLEOTIDE SEQUENCE</scope>
    <source>
        <strain evidence="2">6C</strain>
    </source>
</reference>
<proteinExistence type="predicted"/>
<dbReference type="SUPFAM" id="SSF158682">
    <property type="entry name" value="TerB-like"/>
    <property type="match status" value="1"/>
</dbReference>
<dbReference type="EMBL" id="ANMO01000236">
    <property type="protein sequence ID" value="EMB13920.1"/>
    <property type="molecule type" value="Genomic_DNA"/>
</dbReference>
<dbReference type="Pfam" id="PF17032">
    <property type="entry name" value="Zn_ribbon_15"/>
    <property type="match status" value="1"/>
</dbReference>
<dbReference type="InterPro" id="IPR031493">
    <property type="entry name" value="Zinc_ribbon_15"/>
</dbReference>
<name>M2AB90_9BACT</name>
<dbReference type="PATRIC" id="fig|1263867.3.peg.5669"/>
<dbReference type="Proteomes" id="UP000011529">
    <property type="component" value="Unassembled WGS sequence"/>
</dbReference>
<organism evidence="2 3">
    <name type="scientific">Rhodopirellula europaea 6C</name>
    <dbReference type="NCBI Taxonomy" id="1263867"/>
    <lineage>
        <taxon>Bacteria</taxon>
        <taxon>Pseudomonadati</taxon>
        <taxon>Planctomycetota</taxon>
        <taxon>Planctomycetia</taxon>
        <taxon>Pirellulales</taxon>
        <taxon>Pirellulaceae</taxon>
        <taxon>Rhodopirellula</taxon>
    </lineage>
</organism>
<dbReference type="InterPro" id="IPR029024">
    <property type="entry name" value="TerB-like"/>
</dbReference>
<reference evidence="2" key="2">
    <citation type="journal article" date="2013" name="Mar. Genomics">
        <title>Expression of sulfatases in Rhodopirellula baltica and the diversity of sulfatases in the genus Rhodopirellula.</title>
        <authorList>
            <person name="Wegner C.E."/>
            <person name="Richter-Heitmann T."/>
            <person name="Klindworth A."/>
            <person name="Klockow C."/>
            <person name="Richter M."/>
            <person name="Achstetter T."/>
            <person name="Glockner F.O."/>
            <person name="Harder J."/>
        </authorList>
    </citation>
    <scope>NUCLEOTIDE SEQUENCE [LARGE SCALE GENOMIC DNA]</scope>
    <source>
        <strain evidence="2">6C</strain>
    </source>
</reference>
<gene>
    <name evidence="2" type="ORF">RE6C_05297</name>
</gene>
<dbReference type="AlphaFoldDB" id="M2AB90"/>
<protein>
    <recommendedName>
        <fullName evidence="1">Zinc-ribbon 15 domain-containing protein</fullName>
    </recommendedName>
</protein>